<protein>
    <submittedName>
        <fullName evidence="2">Secreted protein</fullName>
    </submittedName>
</protein>
<keyword evidence="1" id="KW-1185">Reference proteome</keyword>
<dbReference type="WBParaSite" id="L893_g4879.t1">
    <property type="protein sequence ID" value="L893_g4879.t1"/>
    <property type="gene ID" value="L893_g4879"/>
</dbReference>
<dbReference type="Proteomes" id="UP000095287">
    <property type="component" value="Unplaced"/>
</dbReference>
<name>A0A1I8AEE3_9BILA</name>
<proteinExistence type="predicted"/>
<reference evidence="2" key="1">
    <citation type="submission" date="2016-11" db="UniProtKB">
        <authorList>
            <consortium name="WormBaseParasite"/>
        </authorList>
    </citation>
    <scope>IDENTIFICATION</scope>
</reference>
<evidence type="ECO:0000313" key="2">
    <source>
        <dbReference type="WBParaSite" id="L893_g4879.t1"/>
    </source>
</evidence>
<organism evidence="1 2">
    <name type="scientific">Steinernema glaseri</name>
    <dbReference type="NCBI Taxonomy" id="37863"/>
    <lineage>
        <taxon>Eukaryota</taxon>
        <taxon>Metazoa</taxon>
        <taxon>Ecdysozoa</taxon>
        <taxon>Nematoda</taxon>
        <taxon>Chromadorea</taxon>
        <taxon>Rhabditida</taxon>
        <taxon>Tylenchina</taxon>
        <taxon>Panagrolaimomorpha</taxon>
        <taxon>Strongyloidoidea</taxon>
        <taxon>Steinernematidae</taxon>
        <taxon>Steinernema</taxon>
    </lineage>
</organism>
<dbReference type="AlphaFoldDB" id="A0A1I8AEE3"/>
<sequence length="142" mass="15794">MPHCAAYIIGTVAAPEIETRPHVQKYVQSTRHPTLGGFEFGLGPTFFSLGSKCVQLCPSQQFLFYKKVYFSSTNVDALIGLISSFTNCVECLGHARTSGGLFVSRQFLIYTIVKETICRLERLNVADPRCTDRIKTNVNGRP</sequence>
<evidence type="ECO:0000313" key="1">
    <source>
        <dbReference type="Proteomes" id="UP000095287"/>
    </source>
</evidence>
<accession>A0A1I8AEE3</accession>